<gene>
    <name evidence="2" type="ORF">HLA87_02410</name>
</gene>
<organism evidence="2 3">
    <name type="scientific">Mycoplasma miroungigenitalium</name>
    <dbReference type="NCBI Taxonomy" id="754515"/>
    <lineage>
        <taxon>Bacteria</taxon>
        <taxon>Bacillati</taxon>
        <taxon>Mycoplasmatota</taxon>
        <taxon>Mollicutes</taxon>
        <taxon>Mycoplasmataceae</taxon>
        <taxon>Mycoplasma</taxon>
    </lineage>
</organism>
<dbReference type="KEGG" id="mmir:HLA87_02410"/>
<feature type="coiled-coil region" evidence="1">
    <location>
        <begin position="65"/>
        <end position="96"/>
    </location>
</feature>
<name>A0A6M4JC18_9MOLU</name>
<dbReference type="EMBL" id="CP053096">
    <property type="protein sequence ID" value="QJR43627.1"/>
    <property type="molecule type" value="Genomic_DNA"/>
</dbReference>
<protein>
    <submittedName>
        <fullName evidence="2">Uncharacterized protein</fullName>
    </submittedName>
</protein>
<dbReference type="RefSeq" id="WP_171111572.1">
    <property type="nucleotide sequence ID" value="NZ_CP053096.1"/>
</dbReference>
<proteinExistence type="predicted"/>
<reference evidence="2 3" key="1">
    <citation type="submission" date="2020-05" db="EMBL/GenBank/DDBJ databases">
        <title>Novel Mycoplasma species detected in Mirounga angustirostris (northern elephant seal) from the USA.</title>
        <authorList>
            <person name="Volokhov D.V."/>
        </authorList>
    </citation>
    <scope>NUCLEOTIDE SEQUENCE [LARGE SCALE GENOMIC DNA]</scope>
    <source>
        <strain evidence="2 3">Mirounga ES2806-GEN</strain>
    </source>
</reference>
<accession>A0A6M4JC18</accession>
<keyword evidence="3" id="KW-1185">Reference proteome</keyword>
<dbReference type="Proteomes" id="UP000500686">
    <property type="component" value="Chromosome"/>
</dbReference>
<dbReference type="AlphaFoldDB" id="A0A6M4JC18"/>
<sequence>MNLKFKNKNEIEKLRQEFQNINQDLNLDNFTNSFMLLAIDEQITKLKEKQKAVNAWFKVIKPQKLQALQSEIDYVTREIEKETNQLNLEREALKRADISTLERDSHPSEVIFYDNTKKWVTSSLKNLAILYKRYQTLRLEFITLEADTQLYAYDEKGRLVLKSDDSEEIMINIRHHIKANLEIEVSKEKLNRLLIGESENLEEDEDF</sequence>
<evidence type="ECO:0000313" key="2">
    <source>
        <dbReference type="EMBL" id="QJR43627.1"/>
    </source>
</evidence>
<keyword evidence="1" id="KW-0175">Coiled coil</keyword>
<evidence type="ECO:0000313" key="3">
    <source>
        <dbReference type="Proteomes" id="UP000500686"/>
    </source>
</evidence>
<evidence type="ECO:0000256" key="1">
    <source>
        <dbReference type="SAM" id="Coils"/>
    </source>
</evidence>